<feature type="non-terminal residue" evidence="1">
    <location>
        <position position="45"/>
    </location>
</feature>
<evidence type="ECO:0008006" key="3">
    <source>
        <dbReference type="Google" id="ProtNLM"/>
    </source>
</evidence>
<gene>
    <name evidence="1" type="ORF">PREVCOP_05822</name>
</gene>
<keyword evidence="2" id="KW-1185">Reference proteome</keyword>
<sequence>MKYIKGEDRRQYVLFPACLDEYIEQDNPVRYIDAFVDSQDLEELG</sequence>
<proteinExistence type="predicted"/>
<reference evidence="1" key="1">
    <citation type="submission" date="2009-11" db="EMBL/GenBank/DDBJ databases">
        <authorList>
            <person name="Weinstock G."/>
            <person name="Sodergren E."/>
            <person name="Clifton S."/>
            <person name="Fulton L."/>
            <person name="Fulton B."/>
            <person name="Courtney L."/>
            <person name="Fronick C."/>
            <person name="Harrison M."/>
            <person name="Strong C."/>
            <person name="Farmer C."/>
            <person name="Delahaunty K."/>
            <person name="Markovic C."/>
            <person name="Hall O."/>
            <person name="Minx P."/>
            <person name="Tomlinson C."/>
            <person name="Mitreva M."/>
            <person name="Nelson J."/>
            <person name="Hou S."/>
            <person name="Wollam A."/>
            <person name="Pepin K.H."/>
            <person name="Johnson M."/>
            <person name="Bhonagiri V."/>
            <person name="Nash W.E."/>
            <person name="Warren W."/>
            <person name="Chinwalla A."/>
            <person name="Mardis E.R."/>
            <person name="Wilson R.K."/>
        </authorList>
    </citation>
    <scope>NUCLEOTIDE SEQUENCE [LARGE SCALE GENOMIC DNA]</scope>
    <source>
        <strain evidence="1">DSM 18205</strain>
    </source>
</reference>
<evidence type="ECO:0000313" key="1">
    <source>
        <dbReference type="EMBL" id="EFB34715.1"/>
    </source>
</evidence>
<dbReference type="AlphaFoldDB" id="D1PF15"/>
<name>D1PF15_9BACT</name>
<organism evidence="1 2">
    <name type="scientific">Segatella copri DSM 18205</name>
    <dbReference type="NCBI Taxonomy" id="537011"/>
    <lineage>
        <taxon>Bacteria</taxon>
        <taxon>Pseudomonadati</taxon>
        <taxon>Bacteroidota</taxon>
        <taxon>Bacteroidia</taxon>
        <taxon>Bacteroidales</taxon>
        <taxon>Prevotellaceae</taxon>
        <taxon>Segatella</taxon>
    </lineage>
</organism>
<evidence type="ECO:0000313" key="2">
    <source>
        <dbReference type="Proteomes" id="UP000004477"/>
    </source>
</evidence>
<accession>D1PF15</accession>
<dbReference type="HOGENOM" id="CLU_3226482_0_0_10"/>
<dbReference type="Proteomes" id="UP000004477">
    <property type="component" value="Unassembled WGS sequence"/>
</dbReference>
<protein>
    <recommendedName>
        <fullName evidence="3">Transposase</fullName>
    </recommendedName>
</protein>
<dbReference type="EMBL" id="ACBX02000031">
    <property type="protein sequence ID" value="EFB34715.1"/>
    <property type="molecule type" value="Genomic_DNA"/>
</dbReference>
<comment type="caution">
    <text evidence="1">The sequence shown here is derived from an EMBL/GenBank/DDBJ whole genome shotgun (WGS) entry which is preliminary data.</text>
</comment>